<dbReference type="Proteomes" id="UP000807342">
    <property type="component" value="Unassembled WGS sequence"/>
</dbReference>
<keyword evidence="3" id="KW-1185">Reference proteome</keyword>
<organism evidence="2 3">
    <name type="scientific">Macrolepiota fuliginosa MF-IS2</name>
    <dbReference type="NCBI Taxonomy" id="1400762"/>
    <lineage>
        <taxon>Eukaryota</taxon>
        <taxon>Fungi</taxon>
        <taxon>Dikarya</taxon>
        <taxon>Basidiomycota</taxon>
        <taxon>Agaricomycotina</taxon>
        <taxon>Agaricomycetes</taxon>
        <taxon>Agaricomycetidae</taxon>
        <taxon>Agaricales</taxon>
        <taxon>Agaricineae</taxon>
        <taxon>Agaricaceae</taxon>
        <taxon>Macrolepiota</taxon>
    </lineage>
</organism>
<evidence type="ECO:0000256" key="1">
    <source>
        <dbReference type="SAM" id="MobiDB-lite"/>
    </source>
</evidence>
<evidence type="ECO:0000313" key="3">
    <source>
        <dbReference type="Proteomes" id="UP000807342"/>
    </source>
</evidence>
<comment type="caution">
    <text evidence="2">The sequence shown here is derived from an EMBL/GenBank/DDBJ whole genome shotgun (WGS) entry which is preliminary data.</text>
</comment>
<dbReference type="AlphaFoldDB" id="A0A9P6C2B0"/>
<evidence type="ECO:0000313" key="2">
    <source>
        <dbReference type="EMBL" id="KAF9446168.1"/>
    </source>
</evidence>
<reference evidence="2" key="1">
    <citation type="submission" date="2020-11" db="EMBL/GenBank/DDBJ databases">
        <authorList>
            <consortium name="DOE Joint Genome Institute"/>
            <person name="Ahrendt S."/>
            <person name="Riley R."/>
            <person name="Andreopoulos W."/>
            <person name="Labutti K."/>
            <person name="Pangilinan J."/>
            <person name="Ruiz-Duenas F.J."/>
            <person name="Barrasa J.M."/>
            <person name="Sanchez-Garcia M."/>
            <person name="Camarero S."/>
            <person name="Miyauchi S."/>
            <person name="Serrano A."/>
            <person name="Linde D."/>
            <person name="Babiker R."/>
            <person name="Drula E."/>
            <person name="Ayuso-Fernandez I."/>
            <person name="Pacheco R."/>
            <person name="Padilla G."/>
            <person name="Ferreira P."/>
            <person name="Barriuso J."/>
            <person name="Kellner H."/>
            <person name="Castanera R."/>
            <person name="Alfaro M."/>
            <person name="Ramirez L."/>
            <person name="Pisabarro A.G."/>
            <person name="Kuo A."/>
            <person name="Tritt A."/>
            <person name="Lipzen A."/>
            <person name="He G."/>
            <person name="Yan M."/>
            <person name="Ng V."/>
            <person name="Cullen D."/>
            <person name="Martin F."/>
            <person name="Rosso M.-N."/>
            <person name="Henrissat B."/>
            <person name="Hibbett D."/>
            <person name="Martinez A.T."/>
            <person name="Grigoriev I.V."/>
        </authorList>
    </citation>
    <scope>NUCLEOTIDE SEQUENCE</scope>
    <source>
        <strain evidence="2">MF-IS2</strain>
    </source>
</reference>
<sequence length="118" mass="13501">MKWPSMAHRNEIPEYFPRQPLSKRKTKPRPCGLRFPVNEIRRDFEDIDGGSGGKEEEEEEEEEEETAARASCDSLIKDNEAVGGEDAEVSERLLPHPPLWKASIVMMYGDTVRDERLG</sequence>
<accession>A0A9P6C2B0</accession>
<dbReference type="EMBL" id="MU151260">
    <property type="protein sequence ID" value="KAF9446168.1"/>
    <property type="molecule type" value="Genomic_DNA"/>
</dbReference>
<feature type="region of interest" description="Disordered" evidence="1">
    <location>
        <begin position="1"/>
        <end position="90"/>
    </location>
</feature>
<feature type="compositionally biased region" description="Acidic residues" evidence="1">
    <location>
        <begin position="55"/>
        <end position="65"/>
    </location>
</feature>
<proteinExistence type="predicted"/>
<gene>
    <name evidence="2" type="ORF">P691DRAFT_784301</name>
</gene>
<protein>
    <submittedName>
        <fullName evidence="2">Uncharacterized protein</fullName>
    </submittedName>
</protein>
<name>A0A9P6C2B0_9AGAR</name>